<evidence type="ECO:0000313" key="3">
    <source>
        <dbReference type="EMBL" id="QUJ75702.1"/>
    </source>
</evidence>
<keyword evidence="1" id="KW-0732">Signal</keyword>
<dbReference type="PIRSF" id="PIRSF029811">
    <property type="entry name" value="UCP029811"/>
    <property type="match status" value="1"/>
</dbReference>
<dbReference type="Gene3D" id="2.40.128.110">
    <property type="entry name" value="Lipid/polyisoprenoid-binding, YceI-like"/>
    <property type="match status" value="1"/>
</dbReference>
<dbReference type="InterPro" id="IPR027016">
    <property type="entry name" value="UCP029811"/>
</dbReference>
<dbReference type="AlphaFoldDB" id="A0A975JC98"/>
<keyword evidence="4" id="KW-1185">Reference proteome</keyword>
<gene>
    <name evidence="3" type="ORF">KDD17_12150</name>
</gene>
<dbReference type="SUPFAM" id="SSF101874">
    <property type="entry name" value="YceI-like"/>
    <property type="match status" value="1"/>
</dbReference>
<dbReference type="EMBL" id="CP073581">
    <property type="protein sequence ID" value="QUJ75702.1"/>
    <property type="molecule type" value="Genomic_DNA"/>
</dbReference>
<dbReference type="Proteomes" id="UP000683291">
    <property type="component" value="Chromosome 1"/>
</dbReference>
<dbReference type="RefSeq" id="WP_212703904.1">
    <property type="nucleotide sequence ID" value="NZ_CP073581.1"/>
</dbReference>
<feature type="signal peptide" evidence="1">
    <location>
        <begin position="1"/>
        <end position="23"/>
    </location>
</feature>
<dbReference type="InterPro" id="IPR007372">
    <property type="entry name" value="Lipid/polyisoprenoid-bd_YceI"/>
</dbReference>
<organism evidence="3 4">
    <name type="scientific">Sulfitobacter albidus</name>
    <dbReference type="NCBI Taxonomy" id="2829501"/>
    <lineage>
        <taxon>Bacteria</taxon>
        <taxon>Pseudomonadati</taxon>
        <taxon>Pseudomonadota</taxon>
        <taxon>Alphaproteobacteria</taxon>
        <taxon>Rhodobacterales</taxon>
        <taxon>Roseobacteraceae</taxon>
        <taxon>Sulfitobacter</taxon>
    </lineage>
</organism>
<proteinExistence type="predicted"/>
<dbReference type="InterPro" id="IPR036761">
    <property type="entry name" value="TTHA0802/YceI-like_sf"/>
</dbReference>
<sequence length="198" mass="21060">MRKFNPLAGLAVLSLCAATSVLADGHAQGWTLEPTLSNVSFGSIKNDYTGESHTFTKISGAVSAEGMATVTLNLGSVETLIDIRNARMAEFVFRNAPEATITAEIDMSEVNGLAVGEATTLETYGTLALLGVENELDANLFVMRLSEDRVLVSTNGMVMLSTEDAQIDAGIDKLQELASLDSITRVSPVTLRLVFDAD</sequence>
<dbReference type="KEGG" id="sual:KDD17_12150"/>
<protein>
    <submittedName>
        <fullName evidence="3">YceI family protein</fullName>
    </submittedName>
</protein>
<evidence type="ECO:0000259" key="2">
    <source>
        <dbReference type="SMART" id="SM00867"/>
    </source>
</evidence>
<reference evidence="3" key="1">
    <citation type="submission" date="2021-04" db="EMBL/GenBank/DDBJ databases">
        <title>Complete genome sequence for Sulfitobacter sp. strain JK7-1.</title>
        <authorList>
            <person name="Park S.-J."/>
        </authorList>
    </citation>
    <scope>NUCLEOTIDE SEQUENCE</scope>
    <source>
        <strain evidence="3">JK7-1</strain>
    </source>
</reference>
<evidence type="ECO:0000256" key="1">
    <source>
        <dbReference type="SAM" id="SignalP"/>
    </source>
</evidence>
<accession>A0A975JC98</accession>
<evidence type="ECO:0000313" key="4">
    <source>
        <dbReference type="Proteomes" id="UP000683291"/>
    </source>
</evidence>
<feature type="domain" description="Lipid/polyisoprenoid-binding YceI-like" evidence="2">
    <location>
        <begin position="29"/>
        <end position="196"/>
    </location>
</feature>
<dbReference type="SMART" id="SM00867">
    <property type="entry name" value="YceI"/>
    <property type="match status" value="1"/>
</dbReference>
<feature type="chain" id="PRO_5038022411" evidence="1">
    <location>
        <begin position="24"/>
        <end position="198"/>
    </location>
</feature>
<dbReference type="Pfam" id="PF04264">
    <property type="entry name" value="YceI"/>
    <property type="match status" value="1"/>
</dbReference>
<name>A0A975JC98_9RHOB</name>